<reference evidence="3 4" key="1">
    <citation type="submission" date="2019-02" db="EMBL/GenBank/DDBJ databases">
        <title>Deep-cultivation of Planctomycetes and their phenomic and genomic characterization uncovers novel biology.</title>
        <authorList>
            <person name="Wiegand S."/>
            <person name="Jogler M."/>
            <person name="Boedeker C."/>
            <person name="Pinto D."/>
            <person name="Vollmers J."/>
            <person name="Rivas-Marin E."/>
            <person name="Kohn T."/>
            <person name="Peeters S.H."/>
            <person name="Heuer A."/>
            <person name="Rast P."/>
            <person name="Oberbeckmann S."/>
            <person name="Bunk B."/>
            <person name="Jeske O."/>
            <person name="Meyerdierks A."/>
            <person name="Storesund J.E."/>
            <person name="Kallscheuer N."/>
            <person name="Luecker S."/>
            <person name="Lage O.M."/>
            <person name="Pohl T."/>
            <person name="Merkel B.J."/>
            <person name="Hornburger P."/>
            <person name="Mueller R.-W."/>
            <person name="Bruemmer F."/>
            <person name="Labrenz M."/>
            <person name="Spormann A.M."/>
            <person name="Op den Camp H."/>
            <person name="Overmann J."/>
            <person name="Amann R."/>
            <person name="Jetten M.S.M."/>
            <person name="Mascher T."/>
            <person name="Medema M.H."/>
            <person name="Devos D.P."/>
            <person name="Kaster A.-K."/>
            <person name="Ovreas L."/>
            <person name="Rohde M."/>
            <person name="Galperin M.Y."/>
            <person name="Jogler C."/>
        </authorList>
    </citation>
    <scope>NUCLEOTIDE SEQUENCE [LARGE SCALE GENOMIC DNA]</scope>
    <source>
        <strain evidence="3 4">TBK1r</strain>
    </source>
</reference>
<feature type="signal peptide" evidence="2">
    <location>
        <begin position="1"/>
        <end position="33"/>
    </location>
</feature>
<dbReference type="RefSeq" id="WP_145217571.1">
    <property type="nucleotide sequence ID" value="NZ_CP036432.1"/>
</dbReference>
<dbReference type="PROSITE" id="PS51318">
    <property type="entry name" value="TAT"/>
    <property type="match status" value="1"/>
</dbReference>
<evidence type="ECO:0008006" key="5">
    <source>
        <dbReference type="Google" id="ProtNLM"/>
    </source>
</evidence>
<feature type="chain" id="PRO_5045343810" description="PhoD-like phosphatase" evidence="2">
    <location>
        <begin position="34"/>
        <end position="908"/>
    </location>
</feature>
<evidence type="ECO:0000256" key="2">
    <source>
        <dbReference type="SAM" id="SignalP"/>
    </source>
</evidence>
<dbReference type="InterPro" id="IPR006311">
    <property type="entry name" value="TAT_signal"/>
</dbReference>
<organism evidence="3 4">
    <name type="scientific">Stieleria magnilauensis</name>
    <dbReference type="NCBI Taxonomy" id="2527963"/>
    <lineage>
        <taxon>Bacteria</taxon>
        <taxon>Pseudomonadati</taxon>
        <taxon>Planctomycetota</taxon>
        <taxon>Planctomycetia</taxon>
        <taxon>Pirellulales</taxon>
        <taxon>Pirellulaceae</taxon>
        <taxon>Stieleria</taxon>
    </lineage>
</organism>
<dbReference type="EMBL" id="CP036432">
    <property type="protein sequence ID" value="QDV86440.1"/>
    <property type="molecule type" value="Genomic_DNA"/>
</dbReference>
<gene>
    <name evidence="3" type="ORF">TBK1r_54590</name>
</gene>
<dbReference type="Proteomes" id="UP000318081">
    <property type="component" value="Chromosome"/>
</dbReference>
<dbReference type="InterPro" id="IPR038607">
    <property type="entry name" value="PhoD-like_sf"/>
</dbReference>
<keyword evidence="4" id="KW-1185">Reference proteome</keyword>
<dbReference type="InterPro" id="IPR029052">
    <property type="entry name" value="Metallo-depent_PP-like"/>
</dbReference>
<name>A0ABX5XZW0_9BACT</name>
<evidence type="ECO:0000313" key="4">
    <source>
        <dbReference type="Proteomes" id="UP000318081"/>
    </source>
</evidence>
<evidence type="ECO:0000256" key="1">
    <source>
        <dbReference type="SAM" id="MobiDB-lite"/>
    </source>
</evidence>
<accession>A0ABX5XZW0</accession>
<feature type="region of interest" description="Disordered" evidence="1">
    <location>
        <begin position="811"/>
        <end position="836"/>
    </location>
</feature>
<protein>
    <recommendedName>
        <fullName evidence="5">PhoD-like phosphatase</fullName>
    </recommendedName>
</protein>
<keyword evidence="2" id="KW-0732">Signal</keyword>
<evidence type="ECO:0000313" key="3">
    <source>
        <dbReference type="EMBL" id="QDV86440.1"/>
    </source>
</evidence>
<dbReference type="Gene3D" id="3.60.21.70">
    <property type="entry name" value="PhoD-like phosphatase"/>
    <property type="match status" value="1"/>
</dbReference>
<sequence length="908" mass="99583">MTDSSIDRRQFVKRSAALASAGMTLAHAGLATAASKSGVTEITFPRQDSLVHPPEWESLNPGYWKVENGRLRRRLSNVGDRARRTGFPFHAESKGGVMETEYDPSLPAGILYRRDQFLSGRYSIDAQFVYHADAADPAPGDDPAWKMYQRGNGLMGIAIGAKNLLESFNKVTNATQIAWSDDGKLHVISRGKAKKGAGRQQAGAEHDAFDLSPGDVVHLRVDVVPAGQHAQLSVVLSRGSDTVRLTQKVPVGQTEGYVGVLARGLIDFSVSALTIEAEEAPPLAVQTSPCLACYALGDTLQKNDAGEWTVRFVGIFESDGEQAELRIATSERPAGGWKSVTVAGQAKIINNDFRRNTAVMEAVLPENPGATDLYYTVWKDGVDVTADPRIGTAAVGPGTGLVGDVPDSGSYVGRLPRLVAPYRLCGLSCHAITSGLQQKTDNGYTITGGNNVWQFRDQPTEGAYSHLEAYDFQVMVWEDDVWYMELVLYPPSTDDAYKIVTQSICGPTSRWQLMRHWNVINPGDHDYGMDDVKGPEQIIIRRQDGLGQDASYMRRNFQIVHHLITGDEEVDPLANPKKWRAWKMPNRDFTFVITDSRLWRSSQNVDVWREQGWGAFKSLYDRTDPTRSLLGEEQFAWLQELLATDSSRLICLTGINGLHTIWTGGRGDFESGKHPMKFSQRDRVTADYAGWVKAGADRVLELLGGRDGVVTVYGDVHNGSIMTNQTHRVIESSFGPIGRSGGRGVIPGFGPQMKDVDGRDLTIHCLYHKEFSDPNLSPHADGEPFYWNFLEMEFDPGKEDPSIDLRIRNLVDPPQQTPRGGGSLQTTASQTGRHPASRLPEIKTIPGAEVQILDLNGCPIRGTTSLDDGRIVVGGLVDIDPGAEVLVLAHRGELSEVKKVQTLPVDAG</sequence>
<proteinExistence type="predicted"/>
<dbReference type="SUPFAM" id="SSF56300">
    <property type="entry name" value="Metallo-dependent phosphatases"/>
    <property type="match status" value="1"/>
</dbReference>